<proteinExistence type="predicted"/>
<evidence type="ECO:0000256" key="1">
    <source>
        <dbReference type="SAM" id="MobiDB-lite"/>
    </source>
</evidence>
<dbReference type="EMBL" id="NWUO01000006">
    <property type="protein sequence ID" value="PNS11869.1"/>
    <property type="molecule type" value="Genomic_DNA"/>
</dbReference>
<feature type="chain" id="PRO_5014403434" description="Exopolysaccharide production protein YjbE" evidence="2">
    <location>
        <begin position="21"/>
        <end position="79"/>
    </location>
</feature>
<keyword evidence="4" id="KW-1185">Reference proteome</keyword>
<feature type="compositionally biased region" description="Low complexity" evidence="1">
    <location>
        <begin position="66"/>
        <end position="79"/>
    </location>
</feature>
<evidence type="ECO:0000256" key="2">
    <source>
        <dbReference type="SAM" id="SignalP"/>
    </source>
</evidence>
<dbReference type="RefSeq" id="WP_103059708.1">
    <property type="nucleotide sequence ID" value="NZ_BSOF01000005.1"/>
</dbReference>
<feature type="signal peptide" evidence="2">
    <location>
        <begin position="1"/>
        <end position="20"/>
    </location>
</feature>
<comment type="caution">
    <text evidence="3">The sequence shown here is derived from an EMBL/GenBank/DDBJ whole genome shotgun (WGS) entry which is preliminary data.</text>
</comment>
<name>A0A2K1QA17_9GAMM</name>
<feature type="region of interest" description="Disordered" evidence="1">
    <location>
        <begin position="59"/>
        <end position="79"/>
    </location>
</feature>
<dbReference type="Pfam" id="PF11106">
    <property type="entry name" value="YjbE"/>
    <property type="match status" value="1"/>
</dbReference>
<keyword evidence="2" id="KW-0732">Signal</keyword>
<gene>
    <name evidence="3" type="ORF">COO59_10310</name>
</gene>
<dbReference type="InterPro" id="IPR025858">
    <property type="entry name" value="YjbE"/>
</dbReference>
<dbReference type="Proteomes" id="UP000236345">
    <property type="component" value="Unassembled WGS sequence"/>
</dbReference>
<accession>A0A2K1QA17</accession>
<organism evidence="3 4">
    <name type="scientific">Mixta theicola</name>
    <dbReference type="NCBI Taxonomy" id="1458355"/>
    <lineage>
        <taxon>Bacteria</taxon>
        <taxon>Pseudomonadati</taxon>
        <taxon>Pseudomonadota</taxon>
        <taxon>Gammaproteobacteria</taxon>
        <taxon>Enterobacterales</taxon>
        <taxon>Erwiniaceae</taxon>
        <taxon>Mixta</taxon>
    </lineage>
</organism>
<evidence type="ECO:0008006" key="5">
    <source>
        <dbReference type="Google" id="ProtNLM"/>
    </source>
</evidence>
<sequence length="79" mass="7457">MNKIMLICSLALFVSGYVMATEPAGGAAAGAQATTEAKGTSDAEGVAVVGALLGLALATAGGGDGSSTATTTTTSTIPH</sequence>
<evidence type="ECO:0000313" key="3">
    <source>
        <dbReference type="EMBL" id="PNS11869.1"/>
    </source>
</evidence>
<dbReference type="AlphaFoldDB" id="A0A2K1QA17"/>
<reference evidence="4" key="1">
    <citation type="submission" date="2017-09" db="EMBL/GenBank/DDBJ databases">
        <authorList>
            <person name="Palmer M."/>
            <person name="Steenkamp E.T."/>
            <person name="Coetzee M.P."/>
            <person name="Avontuur J.R."/>
            <person name="Van Zyl E."/>
            <person name="Chan W.-Y."/>
            <person name="Blom J."/>
            <person name="Venter S.N."/>
        </authorList>
    </citation>
    <scope>NUCLEOTIDE SEQUENCE [LARGE SCALE GENOMIC DNA]</scope>
    <source>
        <strain evidence="4">QC88-366</strain>
    </source>
</reference>
<evidence type="ECO:0000313" key="4">
    <source>
        <dbReference type="Proteomes" id="UP000236345"/>
    </source>
</evidence>
<protein>
    <recommendedName>
        <fullName evidence="5">Exopolysaccharide production protein YjbE</fullName>
    </recommendedName>
</protein>